<gene>
    <name evidence="2" type="ORF">E2636_16415</name>
</gene>
<protein>
    <submittedName>
        <fullName evidence="2">Uncharacterized protein</fullName>
    </submittedName>
</protein>
<dbReference type="AlphaFoldDB" id="A0A4P7A1Q6"/>
<reference evidence="2 3" key="1">
    <citation type="submission" date="2019-03" db="EMBL/GenBank/DDBJ databases">
        <title>Complete genome sequence of Paenisporosarcina antarctica CGMCC 1.6503T.</title>
        <authorList>
            <person name="Rong J.-C."/>
            <person name="Chi N.-Y."/>
            <person name="Zhang Q.-F."/>
        </authorList>
    </citation>
    <scope>NUCLEOTIDE SEQUENCE [LARGE SCALE GENOMIC DNA]</scope>
    <source>
        <strain evidence="2 3">CGMCC 1.6503</strain>
    </source>
</reference>
<feature type="transmembrane region" description="Helical" evidence="1">
    <location>
        <begin position="50"/>
        <end position="72"/>
    </location>
</feature>
<name>A0A4P7A1Q6_9BACL</name>
<evidence type="ECO:0000313" key="3">
    <source>
        <dbReference type="Proteomes" id="UP000294292"/>
    </source>
</evidence>
<evidence type="ECO:0000256" key="1">
    <source>
        <dbReference type="SAM" id="Phobius"/>
    </source>
</evidence>
<keyword evidence="1" id="KW-0812">Transmembrane</keyword>
<sequence>MKKFSLSLLAGTIIGLVLSFVLMDYKDMSFKIMDQGSTEYRRVRELDFDFAFNASLLVFGAFIIIFVIWTFVEKKIK</sequence>
<proteinExistence type="predicted"/>
<evidence type="ECO:0000313" key="2">
    <source>
        <dbReference type="EMBL" id="QBP42633.1"/>
    </source>
</evidence>
<dbReference type="RefSeq" id="WP_134211198.1">
    <property type="nucleotide sequence ID" value="NZ_CP038015.1"/>
</dbReference>
<dbReference type="KEGG" id="panc:E2636_16415"/>
<keyword evidence="1" id="KW-0472">Membrane</keyword>
<keyword evidence="1" id="KW-1133">Transmembrane helix</keyword>
<dbReference type="Proteomes" id="UP000294292">
    <property type="component" value="Chromosome"/>
</dbReference>
<accession>A0A4P7A1Q6</accession>
<dbReference type="OrthoDB" id="2428942at2"/>
<dbReference type="EMBL" id="CP038015">
    <property type="protein sequence ID" value="QBP42633.1"/>
    <property type="molecule type" value="Genomic_DNA"/>
</dbReference>
<organism evidence="2 3">
    <name type="scientific">Paenisporosarcina antarctica</name>
    <dbReference type="NCBI Taxonomy" id="417367"/>
    <lineage>
        <taxon>Bacteria</taxon>
        <taxon>Bacillati</taxon>
        <taxon>Bacillota</taxon>
        <taxon>Bacilli</taxon>
        <taxon>Bacillales</taxon>
        <taxon>Caryophanaceae</taxon>
        <taxon>Paenisporosarcina</taxon>
    </lineage>
</organism>
<keyword evidence="3" id="KW-1185">Reference proteome</keyword>